<dbReference type="Pfam" id="PF00072">
    <property type="entry name" value="Response_reg"/>
    <property type="match status" value="1"/>
</dbReference>
<dbReference type="Gene3D" id="3.40.50.2300">
    <property type="match status" value="1"/>
</dbReference>
<dbReference type="SUPFAM" id="SSF52172">
    <property type="entry name" value="CheY-like"/>
    <property type="match status" value="1"/>
</dbReference>
<dbReference type="Gene3D" id="1.10.10.10">
    <property type="entry name" value="Winged helix-like DNA-binding domain superfamily/Winged helix DNA-binding domain"/>
    <property type="match status" value="1"/>
</dbReference>
<dbReference type="InterPro" id="IPR011006">
    <property type="entry name" value="CheY-like_superfamily"/>
</dbReference>
<keyword evidence="2" id="KW-0902">Two-component regulatory system</keyword>
<evidence type="ECO:0000256" key="6">
    <source>
        <dbReference type="PROSITE-ProRule" id="PRU00169"/>
    </source>
</evidence>
<dbReference type="CDD" id="cd00383">
    <property type="entry name" value="trans_reg_C"/>
    <property type="match status" value="1"/>
</dbReference>
<dbReference type="Pfam" id="PF00486">
    <property type="entry name" value="Trans_reg_C"/>
    <property type="match status" value="1"/>
</dbReference>
<comment type="caution">
    <text evidence="10">The sequence shown here is derived from an EMBL/GenBank/DDBJ whole genome shotgun (WGS) entry which is preliminary data.</text>
</comment>
<evidence type="ECO:0000259" key="8">
    <source>
        <dbReference type="PROSITE" id="PS50110"/>
    </source>
</evidence>
<keyword evidence="5" id="KW-0804">Transcription</keyword>
<feature type="DNA-binding region" description="OmpR/PhoB-type" evidence="7">
    <location>
        <begin position="127"/>
        <end position="227"/>
    </location>
</feature>
<accession>A0A8J7TN78</accession>
<evidence type="ECO:0000256" key="7">
    <source>
        <dbReference type="PROSITE-ProRule" id="PRU01091"/>
    </source>
</evidence>
<gene>
    <name evidence="10" type="ORF">J0M35_19255</name>
</gene>
<evidence type="ECO:0000256" key="1">
    <source>
        <dbReference type="ARBA" id="ARBA00022553"/>
    </source>
</evidence>
<feature type="modified residue" description="4-aspartylphosphate" evidence="6">
    <location>
        <position position="52"/>
    </location>
</feature>
<evidence type="ECO:0000256" key="3">
    <source>
        <dbReference type="ARBA" id="ARBA00023015"/>
    </source>
</evidence>
<dbReference type="Proteomes" id="UP000664277">
    <property type="component" value="Unassembled WGS sequence"/>
</dbReference>
<keyword evidence="4 7" id="KW-0238">DNA-binding</keyword>
<evidence type="ECO:0000259" key="9">
    <source>
        <dbReference type="PROSITE" id="PS51755"/>
    </source>
</evidence>
<reference evidence="10" key="1">
    <citation type="submission" date="2021-02" db="EMBL/GenBank/DDBJ databases">
        <title>Genome-Resolved Metagenomics of a Microbial Community Performing Photosynthetic Biological Nutrient Removal.</title>
        <authorList>
            <person name="Mcdaniel E.A."/>
        </authorList>
    </citation>
    <scope>NUCLEOTIDE SEQUENCE</scope>
    <source>
        <strain evidence="10">UWPOB_OBS1</strain>
    </source>
</reference>
<dbReference type="PANTHER" id="PTHR48111:SF1">
    <property type="entry name" value="TWO-COMPONENT RESPONSE REGULATOR ORR33"/>
    <property type="match status" value="1"/>
</dbReference>
<dbReference type="SMART" id="SM00862">
    <property type="entry name" value="Trans_reg_C"/>
    <property type="match status" value="1"/>
</dbReference>
<sequence length="229" mass="25572">MAQILLAEDDPALASVLVRWLQKEGHQVNHLADGDEAIRFLDFADFDLLILDIELPGASGLEILKAYRSKGGKTLAIFLTARSSVADKLQGFETGADDYLSKPFHAKELIMRVNALLRRSYGTVDLDAQFRNLGLELLPTRSAVRKLESNSEVSLTQREYALLDYLLRRLDQIIPSERLLNSLWTDEEGATPEALAACITRLRKKIDPPGSESLIKNVHGRGYQIVSKK</sequence>
<name>A0A8J7TN78_9BACT</name>
<keyword evidence="1 6" id="KW-0597">Phosphoprotein</keyword>
<dbReference type="GO" id="GO:0006355">
    <property type="term" value="P:regulation of DNA-templated transcription"/>
    <property type="evidence" value="ECO:0007669"/>
    <property type="project" value="InterPro"/>
</dbReference>
<dbReference type="PANTHER" id="PTHR48111">
    <property type="entry name" value="REGULATOR OF RPOS"/>
    <property type="match status" value="1"/>
</dbReference>
<dbReference type="AlphaFoldDB" id="A0A8J7TN78"/>
<dbReference type="EMBL" id="JAFLCK010000041">
    <property type="protein sequence ID" value="MBN8662514.1"/>
    <property type="molecule type" value="Genomic_DNA"/>
</dbReference>
<dbReference type="Gene3D" id="6.10.250.690">
    <property type="match status" value="1"/>
</dbReference>
<dbReference type="GO" id="GO:0005829">
    <property type="term" value="C:cytosol"/>
    <property type="evidence" value="ECO:0007669"/>
    <property type="project" value="TreeGrafter"/>
</dbReference>
<feature type="domain" description="Response regulatory" evidence="8">
    <location>
        <begin position="3"/>
        <end position="117"/>
    </location>
</feature>
<dbReference type="InterPro" id="IPR016032">
    <property type="entry name" value="Sig_transdc_resp-reg_C-effctor"/>
</dbReference>
<dbReference type="InterPro" id="IPR001789">
    <property type="entry name" value="Sig_transdc_resp-reg_receiver"/>
</dbReference>
<dbReference type="PROSITE" id="PS50110">
    <property type="entry name" value="RESPONSE_REGULATORY"/>
    <property type="match status" value="1"/>
</dbReference>
<evidence type="ECO:0000313" key="10">
    <source>
        <dbReference type="EMBL" id="MBN8662514.1"/>
    </source>
</evidence>
<dbReference type="PROSITE" id="PS51755">
    <property type="entry name" value="OMPR_PHOB"/>
    <property type="match status" value="1"/>
</dbReference>
<protein>
    <submittedName>
        <fullName evidence="10">Response regulator transcription factor</fullName>
    </submittedName>
</protein>
<dbReference type="SUPFAM" id="SSF46894">
    <property type="entry name" value="C-terminal effector domain of the bipartite response regulators"/>
    <property type="match status" value="1"/>
</dbReference>
<keyword evidence="3" id="KW-0805">Transcription regulation</keyword>
<dbReference type="GO" id="GO:0032993">
    <property type="term" value="C:protein-DNA complex"/>
    <property type="evidence" value="ECO:0007669"/>
    <property type="project" value="TreeGrafter"/>
</dbReference>
<dbReference type="SMART" id="SM00448">
    <property type="entry name" value="REC"/>
    <property type="match status" value="1"/>
</dbReference>
<organism evidence="10 11">
    <name type="scientific">Candidatus Obscuribacter phosphatis</name>
    <dbReference type="NCBI Taxonomy" id="1906157"/>
    <lineage>
        <taxon>Bacteria</taxon>
        <taxon>Bacillati</taxon>
        <taxon>Candidatus Melainabacteria</taxon>
        <taxon>Candidatus Obscuribacterales</taxon>
        <taxon>Candidatus Obscuribacteraceae</taxon>
        <taxon>Candidatus Obscuribacter</taxon>
    </lineage>
</organism>
<dbReference type="GO" id="GO:0000976">
    <property type="term" value="F:transcription cis-regulatory region binding"/>
    <property type="evidence" value="ECO:0007669"/>
    <property type="project" value="TreeGrafter"/>
</dbReference>
<evidence type="ECO:0000256" key="2">
    <source>
        <dbReference type="ARBA" id="ARBA00023012"/>
    </source>
</evidence>
<dbReference type="InterPro" id="IPR039420">
    <property type="entry name" value="WalR-like"/>
</dbReference>
<evidence type="ECO:0000256" key="4">
    <source>
        <dbReference type="ARBA" id="ARBA00023125"/>
    </source>
</evidence>
<proteinExistence type="predicted"/>
<evidence type="ECO:0000256" key="5">
    <source>
        <dbReference type="ARBA" id="ARBA00023163"/>
    </source>
</evidence>
<feature type="domain" description="OmpR/PhoB-type" evidence="9">
    <location>
        <begin position="127"/>
        <end position="227"/>
    </location>
</feature>
<dbReference type="InterPro" id="IPR036388">
    <property type="entry name" value="WH-like_DNA-bd_sf"/>
</dbReference>
<dbReference type="GO" id="GO:0000156">
    <property type="term" value="F:phosphorelay response regulator activity"/>
    <property type="evidence" value="ECO:0007669"/>
    <property type="project" value="TreeGrafter"/>
</dbReference>
<dbReference type="InterPro" id="IPR001867">
    <property type="entry name" value="OmpR/PhoB-type_DNA-bd"/>
</dbReference>
<evidence type="ECO:0000313" key="11">
    <source>
        <dbReference type="Proteomes" id="UP000664277"/>
    </source>
</evidence>